<dbReference type="Proteomes" id="UP000824150">
    <property type="component" value="Unassembled WGS sequence"/>
</dbReference>
<name>A0A9E2KMW9_9GAMM</name>
<keyword evidence="1" id="KW-0472">Membrane</keyword>
<protein>
    <submittedName>
        <fullName evidence="2">Uncharacterized protein</fullName>
    </submittedName>
</protein>
<evidence type="ECO:0000313" key="2">
    <source>
        <dbReference type="EMBL" id="MBU3826320.1"/>
    </source>
</evidence>
<sequence>MSGEEIVQFSRQRLLNAQLLCQMLKRTAMAKVATILAIICCLMVNARVLACGIVMPLTATLRSLLALNAFLTISPAAMPKLNINPANRVSVGLHNNSYLQTVGSGGAPHKNAF</sequence>
<dbReference type="AlphaFoldDB" id="A0A9E2KMW9"/>
<gene>
    <name evidence="2" type="ORF">IAA31_02350</name>
</gene>
<organism evidence="2 3">
    <name type="scientific">Candidatus Anaerobiospirillum merdipullorum</name>
    <dbReference type="NCBI Taxonomy" id="2838450"/>
    <lineage>
        <taxon>Bacteria</taxon>
        <taxon>Pseudomonadati</taxon>
        <taxon>Pseudomonadota</taxon>
        <taxon>Gammaproteobacteria</taxon>
        <taxon>Aeromonadales</taxon>
        <taxon>Succinivibrionaceae</taxon>
        <taxon>Anaerobiospirillum</taxon>
    </lineage>
</organism>
<evidence type="ECO:0000256" key="1">
    <source>
        <dbReference type="SAM" id="Phobius"/>
    </source>
</evidence>
<evidence type="ECO:0000313" key="3">
    <source>
        <dbReference type="Proteomes" id="UP000824150"/>
    </source>
</evidence>
<keyword evidence="1" id="KW-1133">Transmembrane helix</keyword>
<accession>A0A9E2KMW9</accession>
<reference evidence="2" key="1">
    <citation type="journal article" date="2021" name="PeerJ">
        <title>Extensive microbial diversity within the chicken gut microbiome revealed by metagenomics and culture.</title>
        <authorList>
            <person name="Gilroy R."/>
            <person name="Ravi A."/>
            <person name="Getino M."/>
            <person name="Pursley I."/>
            <person name="Horton D.L."/>
            <person name="Alikhan N.F."/>
            <person name="Baker D."/>
            <person name="Gharbi K."/>
            <person name="Hall N."/>
            <person name="Watson M."/>
            <person name="Adriaenssens E.M."/>
            <person name="Foster-Nyarko E."/>
            <person name="Jarju S."/>
            <person name="Secka A."/>
            <person name="Antonio M."/>
            <person name="Oren A."/>
            <person name="Chaudhuri R.R."/>
            <person name="La Ragione R."/>
            <person name="Hildebrand F."/>
            <person name="Pallen M.J."/>
        </authorList>
    </citation>
    <scope>NUCLEOTIDE SEQUENCE</scope>
    <source>
        <strain evidence="2">687</strain>
    </source>
</reference>
<keyword evidence="1" id="KW-0812">Transmembrane</keyword>
<reference evidence="2" key="2">
    <citation type="submission" date="2021-04" db="EMBL/GenBank/DDBJ databases">
        <authorList>
            <person name="Gilroy R."/>
        </authorList>
    </citation>
    <scope>NUCLEOTIDE SEQUENCE</scope>
    <source>
        <strain evidence="2">687</strain>
    </source>
</reference>
<comment type="caution">
    <text evidence="2">The sequence shown here is derived from an EMBL/GenBank/DDBJ whole genome shotgun (WGS) entry which is preliminary data.</text>
</comment>
<dbReference type="EMBL" id="JAHLFG010000027">
    <property type="protein sequence ID" value="MBU3826320.1"/>
    <property type="molecule type" value="Genomic_DNA"/>
</dbReference>
<proteinExistence type="predicted"/>
<feature type="transmembrane region" description="Helical" evidence="1">
    <location>
        <begin position="32"/>
        <end position="55"/>
    </location>
</feature>